<dbReference type="InterPro" id="IPR008231">
    <property type="entry name" value="CsaA"/>
</dbReference>
<evidence type="ECO:0000313" key="6">
    <source>
        <dbReference type="Proteomes" id="UP001139263"/>
    </source>
</evidence>
<dbReference type="NCBIfam" id="NF007494">
    <property type="entry name" value="PRK10089.1-3"/>
    <property type="match status" value="1"/>
</dbReference>
<dbReference type="PANTHER" id="PTHR11586:SF37">
    <property type="entry name" value="TRNA-BINDING DOMAIN-CONTAINING PROTEIN"/>
    <property type="match status" value="1"/>
</dbReference>
<accession>A0A9X1V7N5</accession>
<dbReference type="PANTHER" id="PTHR11586">
    <property type="entry name" value="TRNA-AMINOACYLATION COFACTOR ARC1 FAMILY MEMBER"/>
    <property type="match status" value="1"/>
</dbReference>
<keyword evidence="1 3" id="KW-0820">tRNA-binding</keyword>
<evidence type="ECO:0000256" key="3">
    <source>
        <dbReference type="PROSITE-ProRule" id="PRU00209"/>
    </source>
</evidence>
<dbReference type="SUPFAM" id="SSF50249">
    <property type="entry name" value="Nucleic acid-binding proteins"/>
    <property type="match status" value="1"/>
</dbReference>
<dbReference type="Proteomes" id="UP001139263">
    <property type="component" value="Unassembled WGS sequence"/>
</dbReference>
<dbReference type="EMBL" id="JALBUF010000002">
    <property type="protein sequence ID" value="MCI0182730.1"/>
    <property type="molecule type" value="Genomic_DNA"/>
</dbReference>
<keyword evidence="6" id="KW-1185">Reference proteome</keyword>
<sequence>MASIEDFSMLDIRVGTILSARVHPTAKKPAFQLEIDFGSLGIKWSSAQLTVLYQPQDLVGMQIVAVTNLPPRKIGGFVSEVLVLGAVGEEGSVVLLTPERITHVGDRIG</sequence>
<protein>
    <submittedName>
        <fullName evidence="5">Chaperone CsaA</fullName>
    </submittedName>
</protein>
<evidence type="ECO:0000256" key="2">
    <source>
        <dbReference type="ARBA" id="ARBA00022884"/>
    </source>
</evidence>
<dbReference type="NCBIfam" id="NF007495">
    <property type="entry name" value="PRK10089.1-4"/>
    <property type="match status" value="1"/>
</dbReference>
<dbReference type="PROSITE" id="PS50886">
    <property type="entry name" value="TRBD"/>
    <property type="match status" value="1"/>
</dbReference>
<keyword evidence="2 3" id="KW-0694">RNA-binding</keyword>
<dbReference type="CDD" id="cd02798">
    <property type="entry name" value="tRNA_bind_CsaA"/>
    <property type="match status" value="1"/>
</dbReference>
<evidence type="ECO:0000259" key="4">
    <source>
        <dbReference type="PROSITE" id="PS50886"/>
    </source>
</evidence>
<evidence type="ECO:0000256" key="1">
    <source>
        <dbReference type="ARBA" id="ARBA00022555"/>
    </source>
</evidence>
<dbReference type="Gene3D" id="2.40.50.140">
    <property type="entry name" value="Nucleic acid-binding proteins"/>
    <property type="match status" value="1"/>
</dbReference>
<feature type="domain" description="TRNA-binding" evidence="4">
    <location>
        <begin position="6"/>
        <end position="109"/>
    </location>
</feature>
<dbReference type="NCBIfam" id="TIGR02222">
    <property type="entry name" value="chap_CsaA"/>
    <property type="match status" value="1"/>
</dbReference>
<dbReference type="GO" id="GO:0000049">
    <property type="term" value="F:tRNA binding"/>
    <property type="evidence" value="ECO:0007669"/>
    <property type="project" value="UniProtKB-UniRule"/>
</dbReference>
<evidence type="ECO:0000313" key="5">
    <source>
        <dbReference type="EMBL" id="MCI0182730.1"/>
    </source>
</evidence>
<dbReference type="InterPro" id="IPR051270">
    <property type="entry name" value="Tyrosine-tRNA_ligase_regulator"/>
</dbReference>
<name>A0A9X1V7N5_9BACL</name>
<dbReference type="RefSeq" id="WP_241712341.1">
    <property type="nucleotide sequence ID" value="NZ_JALBUF010000002.1"/>
</dbReference>
<dbReference type="FunFam" id="2.40.50.140:FF:000165">
    <property type="entry name" value="Chaperone CsaA"/>
    <property type="match status" value="1"/>
</dbReference>
<dbReference type="InterPro" id="IPR002547">
    <property type="entry name" value="tRNA-bd_dom"/>
</dbReference>
<dbReference type="InterPro" id="IPR012340">
    <property type="entry name" value="NA-bd_OB-fold"/>
</dbReference>
<organism evidence="5 6">
    <name type="scientific">Sulfoacidibacillus ferrooxidans</name>
    <dbReference type="NCBI Taxonomy" id="2005001"/>
    <lineage>
        <taxon>Bacteria</taxon>
        <taxon>Bacillati</taxon>
        <taxon>Bacillota</taxon>
        <taxon>Bacilli</taxon>
        <taxon>Bacillales</taxon>
        <taxon>Alicyclobacillaceae</taxon>
        <taxon>Sulfoacidibacillus</taxon>
    </lineage>
</organism>
<reference evidence="5" key="1">
    <citation type="submission" date="2022-03" db="EMBL/GenBank/DDBJ databases">
        <title>Draft Genome Sequence of Firmicute Strain S0AB, a Heterotrophic Iron/Sulfur-Oxidizing Extreme Acidophile.</title>
        <authorList>
            <person name="Vergara E."/>
            <person name="Pakostova E."/>
            <person name="Johnson D.B."/>
            <person name="Holmes D.S."/>
        </authorList>
    </citation>
    <scope>NUCLEOTIDE SEQUENCE</scope>
    <source>
        <strain evidence="5">S0AB</strain>
    </source>
</reference>
<gene>
    <name evidence="5" type="primary">csaA</name>
    <name evidence="5" type="ORF">MM817_00999</name>
</gene>
<dbReference type="Pfam" id="PF01588">
    <property type="entry name" value="tRNA_bind"/>
    <property type="match status" value="1"/>
</dbReference>
<proteinExistence type="predicted"/>
<dbReference type="AlphaFoldDB" id="A0A9X1V7N5"/>
<comment type="caution">
    <text evidence="5">The sequence shown here is derived from an EMBL/GenBank/DDBJ whole genome shotgun (WGS) entry which is preliminary data.</text>
</comment>